<evidence type="ECO:0000313" key="2">
    <source>
        <dbReference type="Proteomes" id="UP000485058"/>
    </source>
</evidence>
<keyword evidence="2" id="KW-1185">Reference proteome</keyword>
<proteinExistence type="predicted"/>
<dbReference type="AlphaFoldDB" id="A0A699YMI0"/>
<organism evidence="1 2">
    <name type="scientific">Haematococcus lacustris</name>
    <name type="common">Green alga</name>
    <name type="synonym">Haematococcus pluvialis</name>
    <dbReference type="NCBI Taxonomy" id="44745"/>
    <lineage>
        <taxon>Eukaryota</taxon>
        <taxon>Viridiplantae</taxon>
        <taxon>Chlorophyta</taxon>
        <taxon>core chlorophytes</taxon>
        <taxon>Chlorophyceae</taxon>
        <taxon>CS clade</taxon>
        <taxon>Chlamydomonadales</taxon>
        <taxon>Haematococcaceae</taxon>
        <taxon>Haematococcus</taxon>
    </lineage>
</organism>
<dbReference type="EMBL" id="BLLF01000408">
    <property type="protein sequence ID" value="GFH11487.1"/>
    <property type="molecule type" value="Genomic_DNA"/>
</dbReference>
<protein>
    <submittedName>
        <fullName evidence="1">Uncharacterized protein</fullName>
    </submittedName>
</protein>
<gene>
    <name evidence="1" type="ORF">HaLaN_06991</name>
</gene>
<comment type="caution">
    <text evidence="1">The sequence shown here is derived from an EMBL/GenBank/DDBJ whole genome shotgun (WGS) entry which is preliminary data.</text>
</comment>
<reference evidence="1 2" key="1">
    <citation type="submission" date="2020-02" db="EMBL/GenBank/DDBJ databases">
        <title>Draft genome sequence of Haematococcus lacustris strain NIES-144.</title>
        <authorList>
            <person name="Morimoto D."/>
            <person name="Nakagawa S."/>
            <person name="Yoshida T."/>
            <person name="Sawayama S."/>
        </authorList>
    </citation>
    <scope>NUCLEOTIDE SEQUENCE [LARGE SCALE GENOMIC DNA]</scope>
    <source>
        <strain evidence="1 2">NIES-144</strain>
    </source>
</reference>
<dbReference type="Proteomes" id="UP000485058">
    <property type="component" value="Unassembled WGS sequence"/>
</dbReference>
<accession>A0A699YMI0</accession>
<sequence length="177" mass="19291">MQTGYVAGGYHVCSISASPPGGVVHTTGEGVHLAWTRSRVQADLRLRLSRGRLSLPLLKPIPLIHRRPFQRRATSAVDRATQPERAAALRLGYSTRQRQSATAATCTATCATGPCRLYPPNPGLAGLDWAWLGRQSNSTAQWDVALGRLHNGECSARMTRPGHRTCTCVWKMYGVKS</sequence>
<name>A0A699YMI0_HAELA</name>
<evidence type="ECO:0000313" key="1">
    <source>
        <dbReference type="EMBL" id="GFH11487.1"/>
    </source>
</evidence>